<evidence type="ECO:0000313" key="1">
    <source>
        <dbReference type="EMBL" id="QIS36616.1"/>
    </source>
</evidence>
<reference evidence="1" key="1">
    <citation type="submission" date="2019-12" db="EMBL/GenBank/DDBJ databases">
        <title>Complete sequence of Tn6502.</title>
        <authorList>
            <person name="Zhou D."/>
        </authorList>
    </citation>
    <scope>NUCLEOTIDE SEQUENCE</scope>
    <source>
        <strain evidence="1">362713</strain>
        <plasmid evidence="1">p362713-FIIK</plasmid>
    </source>
</reference>
<proteinExistence type="predicted"/>
<organism evidence="1">
    <name type="scientific">Klebsiella pneumoniae</name>
    <dbReference type="NCBI Taxonomy" id="573"/>
    <lineage>
        <taxon>Bacteria</taxon>
        <taxon>Pseudomonadati</taxon>
        <taxon>Pseudomonadota</taxon>
        <taxon>Gammaproteobacteria</taxon>
        <taxon>Enterobacterales</taxon>
        <taxon>Enterobacteriaceae</taxon>
        <taxon>Klebsiella/Raoultella group</taxon>
        <taxon>Klebsiella</taxon>
        <taxon>Klebsiella pneumoniae complex</taxon>
    </lineage>
</organism>
<dbReference type="AlphaFoldDB" id="A0A6H0A9L0"/>
<accession>A0A6H0A9L0</accession>
<dbReference type="EMBL" id="MN823999">
    <property type="protein sequence ID" value="QIS36616.1"/>
    <property type="molecule type" value="Genomic_DNA"/>
</dbReference>
<keyword evidence="1" id="KW-0614">Plasmid</keyword>
<name>A0A6H0A9L0_KLEPN</name>
<geneLocation type="plasmid" evidence="1">
    <name>p362713-FIIK</name>
</geneLocation>
<sequence>MASAVQDEVRSGALVALPIPGLEKRLQLIWRKPPGNLHPPGFVRHLLEEADLAG</sequence>
<protein>
    <submittedName>
        <fullName evidence="1">RuBisCO operon transcriptional regulator CbbR</fullName>
    </submittedName>
</protein>